<evidence type="ECO:0000259" key="2">
    <source>
        <dbReference type="Pfam" id="PF03551"/>
    </source>
</evidence>
<evidence type="ECO:0000313" key="3">
    <source>
        <dbReference type="EMBL" id="CAG7609451.1"/>
    </source>
</evidence>
<evidence type="ECO:0000256" key="1">
    <source>
        <dbReference type="SAM" id="MobiDB-lite"/>
    </source>
</evidence>
<dbReference type="AlphaFoldDB" id="A0A916JZ51"/>
<keyword evidence="4" id="KW-1185">Reference proteome</keyword>
<feature type="region of interest" description="Disordered" evidence="1">
    <location>
        <begin position="92"/>
        <end position="114"/>
    </location>
</feature>
<reference evidence="3" key="1">
    <citation type="submission" date="2021-06" db="EMBL/GenBank/DDBJ databases">
        <authorList>
            <person name="Criscuolo A."/>
        </authorList>
    </citation>
    <scope>NUCLEOTIDE SEQUENCE</scope>
    <source>
        <strain evidence="3">CIP111803</strain>
    </source>
</reference>
<evidence type="ECO:0000313" key="4">
    <source>
        <dbReference type="Proteomes" id="UP000693892"/>
    </source>
</evidence>
<accession>A0A916JZ51</accession>
<protein>
    <recommendedName>
        <fullName evidence="2">Transcription regulator PadR N-terminal domain-containing protein</fullName>
    </recommendedName>
</protein>
<dbReference type="EMBL" id="CAJVAP010000011">
    <property type="protein sequence ID" value="CAG7609451.1"/>
    <property type="molecule type" value="Genomic_DNA"/>
</dbReference>
<feature type="domain" description="Transcription regulator PadR N-terminal" evidence="2">
    <location>
        <begin position="37"/>
        <end position="81"/>
    </location>
</feature>
<proteinExistence type="predicted"/>
<dbReference type="InterPro" id="IPR005149">
    <property type="entry name" value="Tscrpt_reg_PadR_N"/>
</dbReference>
<dbReference type="Pfam" id="PF03551">
    <property type="entry name" value="PadR"/>
    <property type="match status" value="1"/>
</dbReference>
<comment type="caution">
    <text evidence="3">The sequence shown here is derived from an EMBL/GenBank/DDBJ whole genome shotgun (WGS) entry which is preliminary data.</text>
</comment>
<sequence>MEPLARITPATADVLAALFELDEPTWGLQLVKRTGRPAGSVYPILERLERLGWAESEWEEDPGRSGPRRRLYRLTDGGAAAVPAALAHARARRRQSGSGRAVPGMAGRVLGAGA</sequence>
<dbReference type="Proteomes" id="UP000693892">
    <property type="component" value="Unassembled WGS sequence"/>
</dbReference>
<dbReference type="RefSeq" id="WP_218114821.1">
    <property type="nucleotide sequence ID" value="NZ_CAJVAP010000011.1"/>
</dbReference>
<organism evidence="3 4">
    <name type="scientific">Leucobacter soli</name>
    <dbReference type="NCBI Taxonomy" id="2812850"/>
    <lineage>
        <taxon>Bacteria</taxon>
        <taxon>Bacillati</taxon>
        <taxon>Actinomycetota</taxon>
        <taxon>Actinomycetes</taxon>
        <taxon>Micrococcales</taxon>
        <taxon>Microbacteriaceae</taxon>
        <taxon>Leucobacter</taxon>
    </lineage>
</organism>
<name>A0A916JZ51_9MICO</name>
<gene>
    <name evidence="3" type="ORF">LEUCIP111803_01205</name>
</gene>